<evidence type="ECO:0000256" key="2">
    <source>
        <dbReference type="ARBA" id="ARBA00022679"/>
    </source>
</evidence>
<keyword evidence="2 4" id="KW-0808">Transferase</keyword>
<dbReference type="SUPFAM" id="SSF55729">
    <property type="entry name" value="Acyl-CoA N-acyltransferases (Nat)"/>
    <property type="match status" value="1"/>
</dbReference>
<dbReference type="RefSeq" id="WP_344002553.1">
    <property type="nucleotide sequence ID" value="NZ_BAAAMY010000001.1"/>
</dbReference>
<evidence type="ECO:0000256" key="3">
    <source>
        <dbReference type="ARBA" id="ARBA00023315"/>
    </source>
</evidence>
<dbReference type="InterPro" id="IPR042221">
    <property type="entry name" value="Leu/Phe-tRNA_Trfase_N"/>
</dbReference>
<dbReference type="Proteomes" id="UP001501612">
    <property type="component" value="Unassembled WGS sequence"/>
</dbReference>
<comment type="catalytic activity">
    <reaction evidence="4">
        <text>N-terminal L-arginyl-[protein] + L-leucyl-tRNA(Leu) = N-terminal L-leucyl-L-arginyl-[protein] + tRNA(Leu) + H(+)</text>
        <dbReference type="Rhea" id="RHEA:50416"/>
        <dbReference type="Rhea" id="RHEA-COMP:9613"/>
        <dbReference type="Rhea" id="RHEA-COMP:9622"/>
        <dbReference type="Rhea" id="RHEA-COMP:12672"/>
        <dbReference type="Rhea" id="RHEA-COMP:12673"/>
        <dbReference type="ChEBI" id="CHEBI:15378"/>
        <dbReference type="ChEBI" id="CHEBI:64719"/>
        <dbReference type="ChEBI" id="CHEBI:78442"/>
        <dbReference type="ChEBI" id="CHEBI:78494"/>
        <dbReference type="ChEBI" id="CHEBI:133044"/>
        <dbReference type="EC" id="2.3.2.6"/>
    </reaction>
</comment>
<protein>
    <recommendedName>
        <fullName evidence="4">Leucyl/phenylalanyl-tRNA--protein transferase</fullName>
        <ecNumber evidence="4">2.3.2.6</ecNumber>
    </recommendedName>
    <alternativeName>
        <fullName evidence="4">L/F-transferase</fullName>
    </alternativeName>
    <alternativeName>
        <fullName evidence="4">Leucyltransferase</fullName>
    </alternativeName>
    <alternativeName>
        <fullName evidence="4">Phenyalanyltransferase</fullName>
    </alternativeName>
</protein>
<dbReference type="GO" id="GO:0016740">
    <property type="term" value="F:transferase activity"/>
    <property type="evidence" value="ECO:0007669"/>
    <property type="project" value="UniProtKB-KW"/>
</dbReference>
<reference evidence="6 7" key="1">
    <citation type="journal article" date="2019" name="Int. J. Syst. Evol. Microbiol.">
        <title>The Global Catalogue of Microorganisms (GCM) 10K type strain sequencing project: providing services to taxonomists for standard genome sequencing and annotation.</title>
        <authorList>
            <consortium name="The Broad Institute Genomics Platform"/>
            <consortium name="The Broad Institute Genome Sequencing Center for Infectious Disease"/>
            <person name="Wu L."/>
            <person name="Ma J."/>
        </authorList>
    </citation>
    <scope>NUCLEOTIDE SEQUENCE [LARGE SCALE GENOMIC DNA]</scope>
    <source>
        <strain evidence="6 7">JCM 14046</strain>
    </source>
</reference>
<feature type="region of interest" description="Disordered" evidence="5">
    <location>
        <begin position="21"/>
        <end position="43"/>
    </location>
</feature>
<dbReference type="PANTHER" id="PTHR30098:SF2">
    <property type="entry name" value="LEUCYL_PHENYLALANYL-TRNA--PROTEIN TRANSFERASE"/>
    <property type="match status" value="1"/>
</dbReference>
<dbReference type="HAMAP" id="MF_00688">
    <property type="entry name" value="Leu_Phe_trans"/>
    <property type="match status" value="1"/>
</dbReference>
<dbReference type="PANTHER" id="PTHR30098">
    <property type="entry name" value="LEUCYL/PHENYLALANYL-TRNA--PROTEIN TRANSFERASE"/>
    <property type="match status" value="1"/>
</dbReference>
<accession>A0ABN2NXC3</accession>
<gene>
    <name evidence="4 6" type="primary">aat</name>
    <name evidence="6" type="ORF">GCM10009737_02440</name>
</gene>
<dbReference type="Gene3D" id="3.40.630.70">
    <property type="entry name" value="Leucyl/phenylalanyl-tRNA-protein transferase, C-terminal domain"/>
    <property type="match status" value="1"/>
</dbReference>
<dbReference type="InterPro" id="IPR004616">
    <property type="entry name" value="Leu/Phe-tRNA_Trfase"/>
</dbReference>
<evidence type="ECO:0000256" key="4">
    <source>
        <dbReference type="HAMAP-Rule" id="MF_00688"/>
    </source>
</evidence>
<dbReference type="InterPro" id="IPR016181">
    <property type="entry name" value="Acyl_CoA_acyltransferase"/>
</dbReference>
<keyword evidence="7" id="KW-1185">Reference proteome</keyword>
<keyword evidence="1 4" id="KW-0963">Cytoplasm</keyword>
<evidence type="ECO:0000313" key="6">
    <source>
        <dbReference type="EMBL" id="GAA1905187.1"/>
    </source>
</evidence>
<comment type="catalytic activity">
    <reaction evidence="4">
        <text>L-phenylalanyl-tRNA(Phe) + an N-terminal L-alpha-aminoacyl-[protein] = an N-terminal L-phenylalanyl-L-alpha-aminoacyl-[protein] + tRNA(Phe)</text>
        <dbReference type="Rhea" id="RHEA:43632"/>
        <dbReference type="Rhea" id="RHEA-COMP:9668"/>
        <dbReference type="Rhea" id="RHEA-COMP:9699"/>
        <dbReference type="Rhea" id="RHEA-COMP:10636"/>
        <dbReference type="Rhea" id="RHEA-COMP:10637"/>
        <dbReference type="ChEBI" id="CHEBI:78442"/>
        <dbReference type="ChEBI" id="CHEBI:78531"/>
        <dbReference type="ChEBI" id="CHEBI:78597"/>
        <dbReference type="ChEBI" id="CHEBI:83561"/>
        <dbReference type="EC" id="2.3.2.6"/>
    </reaction>
</comment>
<evidence type="ECO:0000256" key="5">
    <source>
        <dbReference type="SAM" id="MobiDB-lite"/>
    </source>
</evidence>
<evidence type="ECO:0000313" key="7">
    <source>
        <dbReference type="Proteomes" id="UP001501612"/>
    </source>
</evidence>
<comment type="similarity">
    <text evidence="4">Belongs to the L/F-transferase family.</text>
</comment>
<comment type="catalytic activity">
    <reaction evidence="4">
        <text>N-terminal L-lysyl-[protein] + L-leucyl-tRNA(Leu) = N-terminal L-leucyl-L-lysyl-[protein] + tRNA(Leu) + H(+)</text>
        <dbReference type="Rhea" id="RHEA:12340"/>
        <dbReference type="Rhea" id="RHEA-COMP:9613"/>
        <dbReference type="Rhea" id="RHEA-COMP:9622"/>
        <dbReference type="Rhea" id="RHEA-COMP:12670"/>
        <dbReference type="Rhea" id="RHEA-COMP:12671"/>
        <dbReference type="ChEBI" id="CHEBI:15378"/>
        <dbReference type="ChEBI" id="CHEBI:65249"/>
        <dbReference type="ChEBI" id="CHEBI:78442"/>
        <dbReference type="ChEBI" id="CHEBI:78494"/>
        <dbReference type="ChEBI" id="CHEBI:133043"/>
        <dbReference type="EC" id="2.3.2.6"/>
    </reaction>
</comment>
<comment type="subcellular location">
    <subcellularLocation>
        <location evidence="4">Cytoplasm</location>
    </subcellularLocation>
</comment>
<comment type="function">
    <text evidence="4">Functions in the N-end rule pathway of protein degradation where it conjugates Leu, Phe and, less efficiently, Met from aminoacyl-tRNAs to the N-termini of proteins containing an N-terminal arginine or lysine.</text>
</comment>
<organism evidence="6 7">
    <name type="scientific">Nocardioides lentus</name>
    <dbReference type="NCBI Taxonomy" id="338077"/>
    <lineage>
        <taxon>Bacteria</taxon>
        <taxon>Bacillati</taxon>
        <taxon>Actinomycetota</taxon>
        <taxon>Actinomycetes</taxon>
        <taxon>Propionibacteriales</taxon>
        <taxon>Nocardioidaceae</taxon>
        <taxon>Nocardioides</taxon>
    </lineage>
</organism>
<proteinExistence type="inferred from homology"/>
<dbReference type="Gene3D" id="3.30.70.3550">
    <property type="entry name" value="Leucyl/phenylalanyl-tRNA-protein transferase, N-terminal domain"/>
    <property type="match status" value="1"/>
</dbReference>
<evidence type="ECO:0000256" key="1">
    <source>
        <dbReference type="ARBA" id="ARBA00022490"/>
    </source>
</evidence>
<dbReference type="Pfam" id="PF03588">
    <property type="entry name" value="Leu_Phe_trans"/>
    <property type="match status" value="1"/>
</dbReference>
<dbReference type="NCBIfam" id="TIGR00667">
    <property type="entry name" value="aat"/>
    <property type="match status" value="1"/>
</dbReference>
<name>A0ABN2NXC3_9ACTN</name>
<dbReference type="EMBL" id="BAAAMY010000001">
    <property type="protein sequence ID" value="GAA1905187.1"/>
    <property type="molecule type" value="Genomic_DNA"/>
</dbReference>
<sequence>MPVDPPPSLWDMASLARTTLERRGDGEPGSLAQGEDDGVATGADLHPGTLLAAYRHGLFPMPSGGPGSPPSWWMPARRGVLPLDGLVVSRSLRRSVRETEVRVDTAFDAVLAACADPSRPGHWIDESMVAAYTRLHEMGWAHSVEAWRDGKLVGGLYGVAIGGLFAGESMYHHAPDASKVALVGLVDLLRADGDPRRLVDVQWHTPHLGSLGVVELPRTVYQRRLAEALDAPLPPAFAGPPDR</sequence>
<comment type="caution">
    <text evidence="6">The sequence shown here is derived from an EMBL/GenBank/DDBJ whole genome shotgun (WGS) entry which is preliminary data.</text>
</comment>
<dbReference type="EC" id="2.3.2.6" evidence="4"/>
<dbReference type="InterPro" id="IPR042203">
    <property type="entry name" value="Leu/Phe-tRNA_Trfase_C"/>
</dbReference>
<keyword evidence="3 4" id="KW-0012">Acyltransferase</keyword>